<evidence type="ECO:0000256" key="2">
    <source>
        <dbReference type="SAM" id="Phobius"/>
    </source>
</evidence>
<organism evidence="4 5">
    <name type="scientific">Metschnikowia bicuspidata var. bicuspidata NRRL YB-4993</name>
    <dbReference type="NCBI Taxonomy" id="869754"/>
    <lineage>
        <taxon>Eukaryota</taxon>
        <taxon>Fungi</taxon>
        <taxon>Dikarya</taxon>
        <taxon>Ascomycota</taxon>
        <taxon>Saccharomycotina</taxon>
        <taxon>Pichiomycetes</taxon>
        <taxon>Metschnikowiaceae</taxon>
        <taxon>Metschnikowia</taxon>
    </lineage>
</organism>
<keyword evidence="2" id="KW-0812">Transmembrane</keyword>
<feature type="compositionally biased region" description="Low complexity" evidence="1">
    <location>
        <begin position="142"/>
        <end position="189"/>
    </location>
</feature>
<accession>A0A1A0H5A9</accession>
<reference evidence="4 5" key="1">
    <citation type="submission" date="2016-05" db="EMBL/GenBank/DDBJ databases">
        <title>Comparative genomics of biotechnologically important yeasts.</title>
        <authorList>
            <consortium name="DOE Joint Genome Institute"/>
            <person name="Riley R."/>
            <person name="Haridas S."/>
            <person name="Wolfe K.H."/>
            <person name="Lopes M.R."/>
            <person name="Hittinger C.T."/>
            <person name="Goker M."/>
            <person name="Salamov A."/>
            <person name="Wisecaver J."/>
            <person name="Long T.M."/>
            <person name="Aerts A.L."/>
            <person name="Barry K."/>
            <person name="Choi C."/>
            <person name="Clum A."/>
            <person name="Coughlan A.Y."/>
            <person name="Deshpande S."/>
            <person name="Douglass A.P."/>
            <person name="Hanson S.J."/>
            <person name="Klenk H.-P."/>
            <person name="LaButti K."/>
            <person name="Lapidus A."/>
            <person name="Lindquist E."/>
            <person name="Lipzen A."/>
            <person name="Meier-kolthoff J.P."/>
            <person name="Ohm R.A."/>
            <person name="Otillar R.P."/>
            <person name="Pangilinan J."/>
            <person name="Peng Y."/>
            <person name="Rokas A."/>
            <person name="Rosa C.A."/>
            <person name="Scheuner C."/>
            <person name="Sibirny A.A."/>
            <person name="Slot J.C."/>
            <person name="Stielow J.B."/>
            <person name="Sun H."/>
            <person name="Kurtzman C.P."/>
            <person name="Blackwell M."/>
            <person name="Grigoriev I.V."/>
            <person name="Jeffries T.W."/>
        </authorList>
    </citation>
    <scope>NUCLEOTIDE SEQUENCE [LARGE SCALE GENOMIC DNA]</scope>
    <source>
        <strain evidence="4 5">NRRL YB-4993</strain>
    </source>
</reference>
<feature type="domain" description="Mid2" evidence="3">
    <location>
        <begin position="194"/>
        <end position="264"/>
    </location>
</feature>
<dbReference type="AlphaFoldDB" id="A0A1A0H5A9"/>
<dbReference type="Proteomes" id="UP000092555">
    <property type="component" value="Unassembled WGS sequence"/>
</dbReference>
<dbReference type="EMBL" id="LXTC01000007">
    <property type="protein sequence ID" value="OBA19221.1"/>
    <property type="molecule type" value="Genomic_DNA"/>
</dbReference>
<dbReference type="STRING" id="869754.A0A1A0H5A9"/>
<gene>
    <name evidence="4" type="ORF">METBIDRAFT_220433</name>
</gene>
<dbReference type="OrthoDB" id="4026433at2759"/>
<dbReference type="RefSeq" id="XP_018709753.1">
    <property type="nucleotide sequence ID" value="XM_018855135.1"/>
</dbReference>
<feature type="transmembrane region" description="Helical" evidence="2">
    <location>
        <begin position="241"/>
        <end position="264"/>
    </location>
</feature>
<keyword evidence="2" id="KW-1133">Transmembrane helix</keyword>
<evidence type="ECO:0000256" key="1">
    <source>
        <dbReference type="SAM" id="MobiDB-lite"/>
    </source>
</evidence>
<evidence type="ECO:0000259" key="3">
    <source>
        <dbReference type="Pfam" id="PF04478"/>
    </source>
</evidence>
<feature type="compositionally biased region" description="Low complexity" evidence="1">
    <location>
        <begin position="113"/>
        <end position="132"/>
    </location>
</feature>
<dbReference type="GeneID" id="30028111"/>
<proteinExistence type="predicted"/>
<feature type="region of interest" description="Disordered" evidence="1">
    <location>
        <begin position="211"/>
        <end position="235"/>
    </location>
</feature>
<sequence>MAAISFLILAFVAVFGTILFTTQTCSFEKVHALMDQPHGNSTVLGYLARKPKYSEPQQQVLVRRATNLLLVDPGLATSSTSESLVVPSQEFTSIPTTAETSISSLVSSLSSSLSSSTLTPVTSSSLTSQTSTEGVTSNPLATTSTLSSIERSSVSSDIAPLTTESSSTSITSSTSSTSRTTSSSSSVSGSETTQVFSSVVSGRTVVVTQTSIVTQSTSEPSSSTSTDSTSSSSGLSDTNKIVVGVVVGVGGAILMAFAALMFILKRRKSKGHQSGWTFWRKNEKGGEDNFFSGELGVRDRDINQGSNF</sequence>
<keyword evidence="2" id="KW-0472">Membrane</keyword>
<protein>
    <recommendedName>
        <fullName evidence="3">Mid2 domain-containing protein</fullName>
    </recommendedName>
</protein>
<comment type="caution">
    <text evidence="4">The sequence shown here is derived from an EMBL/GenBank/DDBJ whole genome shotgun (WGS) entry which is preliminary data.</text>
</comment>
<dbReference type="InterPro" id="IPR007567">
    <property type="entry name" value="Mid2_dom"/>
</dbReference>
<name>A0A1A0H5A9_9ASCO</name>
<evidence type="ECO:0000313" key="5">
    <source>
        <dbReference type="Proteomes" id="UP000092555"/>
    </source>
</evidence>
<keyword evidence="5" id="KW-1185">Reference proteome</keyword>
<feature type="region of interest" description="Disordered" evidence="1">
    <location>
        <begin position="113"/>
        <end position="189"/>
    </location>
</feature>
<dbReference type="Pfam" id="PF04478">
    <property type="entry name" value="Mid2"/>
    <property type="match status" value="1"/>
</dbReference>
<evidence type="ECO:0000313" key="4">
    <source>
        <dbReference type="EMBL" id="OBA19221.1"/>
    </source>
</evidence>